<dbReference type="PANTHER" id="PTHR36206:SF4">
    <property type="entry name" value="HYPOTHETICAL CONSERVED PROTEIN (EUROFUNG)-RELATED"/>
    <property type="match status" value="1"/>
</dbReference>
<accession>A0A2J6QTG8</accession>
<keyword evidence="10" id="KW-1185">Reference proteome</keyword>
<gene>
    <name evidence="9" type="ORF">L207DRAFT_503959</name>
</gene>
<evidence type="ECO:0000313" key="10">
    <source>
        <dbReference type="Proteomes" id="UP000235786"/>
    </source>
</evidence>
<evidence type="ECO:0000256" key="7">
    <source>
        <dbReference type="SAM" id="MobiDB-lite"/>
    </source>
</evidence>
<dbReference type="SUPFAM" id="SSF57701">
    <property type="entry name" value="Zn2/Cys6 DNA-binding domain"/>
    <property type="match status" value="1"/>
</dbReference>
<sequence>MLVNHQLLSSGKDTQMPQFASRWGSQSSDSSNATESSTGTLKTRNRRASKPKSKTGCLTCKIRRVKCDESRPHCKRCIKFGMPCDGYPTAPSFTPARRKRIRKTVECIELYVPPTWSTLSTGRFSSDQESRFFTLYIQETASQISGPFQTSLWACLIPQVCEAEPYIRQLVIATSALSYVYTEEEYGELWTTSRRSTYSYALNQYDKALQGMRDAILNGRYNLRNALLACLLVFCFESLHGDTKSTASQAASGLALLQEWMAKHTFPKAVAVPRGGQFEGLDMEILHAFVSLDAQVLFFMGALSAKQQSRFMEQFSHAVKTHMPHKFEKLETVKAYWFLLQRRNYHFEIIAKDELKIPYTGLNTRSENTSMQFSLHRAFTLRIYENSSSPLKAQMESCREDIRRWSRSAASIFTKVENEGTQEDKVLMQLLRIQAYLSHIRLAAIFFTSEMDHDAFLLTYTAIVELSEEVHPHLSTVLDINSGERKVASRLVRFHSGIVHPLFFTVAHCRDSNIRNRASTLLKKSLLCEGLWNSFSVGYLASYIQQVEEEGMDSSGFIPEDKRVVLSLWEVDPKTRSARLEFMSKGSNGERVFRTETIEWKFGIEH</sequence>
<proteinExistence type="predicted"/>
<feature type="compositionally biased region" description="Low complexity" evidence="7">
    <location>
        <begin position="25"/>
        <end position="37"/>
    </location>
</feature>
<dbReference type="SMART" id="SM00066">
    <property type="entry name" value="GAL4"/>
    <property type="match status" value="1"/>
</dbReference>
<keyword evidence="3" id="KW-0805">Transcription regulation</keyword>
<feature type="compositionally biased region" description="Basic residues" evidence="7">
    <location>
        <begin position="43"/>
        <end position="53"/>
    </location>
</feature>
<keyword evidence="2" id="KW-0862">Zinc</keyword>
<feature type="domain" description="Zn(2)-C6 fungal-type" evidence="8">
    <location>
        <begin position="56"/>
        <end position="84"/>
    </location>
</feature>
<evidence type="ECO:0000256" key="5">
    <source>
        <dbReference type="ARBA" id="ARBA00023163"/>
    </source>
</evidence>
<evidence type="ECO:0000256" key="3">
    <source>
        <dbReference type="ARBA" id="ARBA00023015"/>
    </source>
</evidence>
<dbReference type="InterPro" id="IPR052360">
    <property type="entry name" value="Transcr_Regulatory_Proteins"/>
</dbReference>
<evidence type="ECO:0000256" key="1">
    <source>
        <dbReference type="ARBA" id="ARBA00022723"/>
    </source>
</evidence>
<keyword evidence="1" id="KW-0479">Metal-binding</keyword>
<feature type="region of interest" description="Disordered" evidence="7">
    <location>
        <begin position="1"/>
        <end position="53"/>
    </location>
</feature>
<keyword evidence="6" id="KW-0539">Nucleus</keyword>
<evidence type="ECO:0000256" key="4">
    <source>
        <dbReference type="ARBA" id="ARBA00023125"/>
    </source>
</evidence>
<keyword evidence="4" id="KW-0238">DNA-binding</keyword>
<dbReference type="Pfam" id="PF00172">
    <property type="entry name" value="Zn_clus"/>
    <property type="match status" value="1"/>
</dbReference>
<dbReference type="EMBL" id="KZ613973">
    <property type="protein sequence ID" value="PMD29568.1"/>
    <property type="molecule type" value="Genomic_DNA"/>
</dbReference>
<dbReference type="AlphaFoldDB" id="A0A2J6QTG8"/>
<name>A0A2J6QTG8_HYAVF</name>
<evidence type="ECO:0000256" key="2">
    <source>
        <dbReference type="ARBA" id="ARBA00022833"/>
    </source>
</evidence>
<dbReference type="GO" id="GO:0003677">
    <property type="term" value="F:DNA binding"/>
    <property type="evidence" value="ECO:0007669"/>
    <property type="project" value="UniProtKB-KW"/>
</dbReference>
<organism evidence="9 10">
    <name type="scientific">Hyaloscypha variabilis (strain UAMH 11265 / GT02V1 / F)</name>
    <name type="common">Meliniomyces variabilis</name>
    <dbReference type="NCBI Taxonomy" id="1149755"/>
    <lineage>
        <taxon>Eukaryota</taxon>
        <taxon>Fungi</taxon>
        <taxon>Dikarya</taxon>
        <taxon>Ascomycota</taxon>
        <taxon>Pezizomycotina</taxon>
        <taxon>Leotiomycetes</taxon>
        <taxon>Helotiales</taxon>
        <taxon>Hyaloscyphaceae</taxon>
        <taxon>Hyaloscypha</taxon>
        <taxon>Hyaloscypha variabilis</taxon>
    </lineage>
</organism>
<dbReference type="CDD" id="cd00067">
    <property type="entry name" value="GAL4"/>
    <property type="match status" value="1"/>
</dbReference>
<dbReference type="GO" id="GO:0000981">
    <property type="term" value="F:DNA-binding transcription factor activity, RNA polymerase II-specific"/>
    <property type="evidence" value="ECO:0007669"/>
    <property type="project" value="InterPro"/>
</dbReference>
<keyword evidence="5" id="KW-0804">Transcription</keyword>
<dbReference type="Proteomes" id="UP000235786">
    <property type="component" value="Unassembled WGS sequence"/>
</dbReference>
<dbReference type="PROSITE" id="PS00463">
    <property type="entry name" value="ZN2_CY6_FUNGAL_1"/>
    <property type="match status" value="1"/>
</dbReference>
<reference evidence="9 10" key="1">
    <citation type="submission" date="2016-04" db="EMBL/GenBank/DDBJ databases">
        <title>A degradative enzymes factory behind the ericoid mycorrhizal symbiosis.</title>
        <authorList>
            <consortium name="DOE Joint Genome Institute"/>
            <person name="Martino E."/>
            <person name="Morin E."/>
            <person name="Grelet G."/>
            <person name="Kuo A."/>
            <person name="Kohler A."/>
            <person name="Daghino S."/>
            <person name="Barry K."/>
            <person name="Choi C."/>
            <person name="Cichocki N."/>
            <person name="Clum A."/>
            <person name="Copeland A."/>
            <person name="Hainaut M."/>
            <person name="Haridas S."/>
            <person name="Labutti K."/>
            <person name="Lindquist E."/>
            <person name="Lipzen A."/>
            <person name="Khouja H.-R."/>
            <person name="Murat C."/>
            <person name="Ohm R."/>
            <person name="Olson A."/>
            <person name="Spatafora J."/>
            <person name="Veneault-Fourrey C."/>
            <person name="Henrissat B."/>
            <person name="Grigoriev I."/>
            <person name="Martin F."/>
            <person name="Perotto S."/>
        </authorList>
    </citation>
    <scope>NUCLEOTIDE SEQUENCE [LARGE SCALE GENOMIC DNA]</scope>
    <source>
        <strain evidence="9 10">F</strain>
    </source>
</reference>
<dbReference type="Gene3D" id="4.10.240.10">
    <property type="entry name" value="Zn(2)-C6 fungal-type DNA-binding domain"/>
    <property type="match status" value="1"/>
</dbReference>
<evidence type="ECO:0000313" key="9">
    <source>
        <dbReference type="EMBL" id="PMD29568.1"/>
    </source>
</evidence>
<dbReference type="InterPro" id="IPR001138">
    <property type="entry name" value="Zn2Cys6_DnaBD"/>
</dbReference>
<protein>
    <recommendedName>
        <fullName evidence="8">Zn(2)-C6 fungal-type domain-containing protein</fullName>
    </recommendedName>
</protein>
<dbReference type="InterPro" id="IPR036864">
    <property type="entry name" value="Zn2-C6_fun-type_DNA-bd_sf"/>
</dbReference>
<evidence type="ECO:0000256" key="6">
    <source>
        <dbReference type="ARBA" id="ARBA00023242"/>
    </source>
</evidence>
<feature type="compositionally biased region" description="Polar residues" evidence="7">
    <location>
        <begin position="1"/>
        <end position="18"/>
    </location>
</feature>
<dbReference type="GO" id="GO:0008270">
    <property type="term" value="F:zinc ion binding"/>
    <property type="evidence" value="ECO:0007669"/>
    <property type="project" value="InterPro"/>
</dbReference>
<dbReference type="OrthoDB" id="3172332at2759"/>
<dbReference type="PROSITE" id="PS50048">
    <property type="entry name" value="ZN2_CY6_FUNGAL_2"/>
    <property type="match status" value="1"/>
</dbReference>
<evidence type="ECO:0000259" key="8">
    <source>
        <dbReference type="PROSITE" id="PS50048"/>
    </source>
</evidence>
<dbReference type="PANTHER" id="PTHR36206">
    <property type="entry name" value="ASPERCRYPTIN BIOSYNTHESIS CLUSTER-SPECIFIC TRANSCRIPTION REGULATOR ATNN-RELATED"/>
    <property type="match status" value="1"/>
</dbReference>